<evidence type="ECO:0000256" key="6">
    <source>
        <dbReference type="ARBA" id="ARBA00022963"/>
    </source>
</evidence>
<dbReference type="Gene3D" id="3.40.50.1110">
    <property type="entry name" value="SGNH hydrolase"/>
    <property type="match status" value="1"/>
</dbReference>
<dbReference type="SUPFAM" id="SSF52266">
    <property type="entry name" value="SGNH hydrolase"/>
    <property type="match status" value="1"/>
</dbReference>
<evidence type="ECO:0000313" key="8">
    <source>
        <dbReference type="EMBL" id="KAG0566090.1"/>
    </source>
</evidence>
<comment type="similarity">
    <text evidence="2">Belongs to the 'GDSL' lipolytic enzyme family.</text>
</comment>
<evidence type="ECO:0000256" key="3">
    <source>
        <dbReference type="ARBA" id="ARBA00022525"/>
    </source>
</evidence>
<dbReference type="CDD" id="cd01837">
    <property type="entry name" value="SGNH_plant_lipase_like"/>
    <property type="match status" value="1"/>
</dbReference>
<keyword evidence="6" id="KW-0442">Lipid degradation</keyword>
<sequence length="383" mass="41844">MLWICGCAAGAGSIGKHNTMSGVAIFQWLGMMLVVLISRVLPTQCKEPLMPAMFVFGDSLVDVGNNNYLLSLARANYPPNGLDFPEGPTGRFCNNRTASDWLVELLGMPFPPAYLDPKTKGPAILKGINYASGAGGILEDSGNNLLAHLSMNKQLDYLTNTRAEFVEQLGEAKTAEIFSKSLFYITMGSNEYLNNYLVVGSKTKKQYTPEQFVVLIISEFNKQLRRLYSLGARKIFLFGVGPLGCIPSQLFLNKSPDGSCIEFINTYVRGFNEATRVLAKELTASLPGSIFVYGNVYDLVADIIANPANYGFSFVNKGCCGLGPYNGAIPCLPIVKPCPDRSAYFFWDPYHPTDKGNFILASKFFSGGLDAIEPMNVQQLAGM</sequence>
<comment type="subcellular location">
    <subcellularLocation>
        <location evidence="1">Secreted</location>
    </subcellularLocation>
</comment>
<dbReference type="Proteomes" id="UP000822688">
    <property type="component" value="Chromosome 7"/>
</dbReference>
<dbReference type="InterPro" id="IPR035669">
    <property type="entry name" value="SGNH_plant_lipase-like"/>
</dbReference>
<evidence type="ECO:0000256" key="2">
    <source>
        <dbReference type="ARBA" id="ARBA00008668"/>
    </source>
</evidence>
<keyword evidence="9" id="KW-1185">Reference proteome</keyword>
<dbReference type="InterPro" id="IPR036514">
    <property type="entry name" value="SGNH_hydro_sf"/>
</dbReference>
<dbReference type="AlphaFoldDB" id="A0A8T0H483"/>
<dbReference type="Pfam" id="PF00657">
    <property type="entry name" value="Lipase_GDSL"/>
    <property type="match status" value="1"/>
</dbReference>
<dbReference type="PANTHER" id="PTHR45650">
    <property type="entry name" value="GDSL-LIKE LIPASE/ACYLHYDROLASE-RELATED"/>
    <property type="match status" value="1"/>
</dbReference>
<dbReference type="GO" id="GO:0016042">
    <property type="term" value="P:lipid catabolic process"/>
    <property type="evidence" value="ECO:0007669"/>
    <property type="project" value="UniProtKB-KW"/>
</dbReference>
<name>A0A8T0H483_CERPU</name>
<keyword evidence="7" id="KW-0812">Transmembrane</keyword>
<dbReference type="GO" id="GO:0005576">
    <property type="term" value="C:extracellular region"/>
    <property type="evidence" value="ECO:0007669"/>
    <property type="project" value="UniProtKB-SubCell"/>
</dbReference>
<keyword evidence="5" id="KW-0378">Hydrolase</keyword>
<feature type="transmembrane region" description="Helical" evidence="7">
    <location>
        <begin position="25"/>
        <end position="41"/>
    </location>
</feature>
<organism evidence="8 9">
    <name type="scientific">Ceratodon purpureus</name>
    <name type="common">Fire moss</name>
    <name type="synonym">Dicranum purpureum</name>
    <dbReference type="NCBI Taxonomy" id="3225"/>
    <lineage>
        <taxon>Eukaryota</taxon>
        <taxon>Viridiplantae</taxon>
        <taxon>Streptophyta</taxon>
        <taxon>Embryophyta</taxon>
        <taxon>Bryophyta</taxon>
        <taxon>Bryophytina</taxon>
        <taxon>Bryopsida</taxon>
        <taxon>Dicranidae</taxon>
        <taxon>Pseudoditrichales</taxon>
        <taxon>Ditrichaceae</taxon>
        <taxon>Ceratodon</taxon>
    </lineage>
</organism>
<dbReference type="GO" id="GO:0016788">
    <property type="term" value="F:hydrolase activity, acting on ester bonds"/>
    <property type="evidence" value="ECO:0007669"/>
    <property type="project" value="InterPro"/>
</dbReference>
<proteinExistence type="inferred from homology"/>
<keyword evidence="7" id="KW-1133">Transmembrane helix</keyword>
<accession>A0A8T0H483</accession>
<keyword evidence="7" id="KW-0472">Membrane</keyword>
<keyword evidence="3" id="KW-0964">Secreted</keyword>
<keyword evidence="6" id="KW-0443">Lipid metabolism</keyword>
<evidence type="ECO:0000256" key="4">
    <source>
        <dbReference type="ARBA" id="ARBA00022729"/>
    </source>
</evidence>
<keyword evidence="4" id="KW-0732">Signal</keyword>
<comment type="caution">
    <text evidence="8">The sequence shown here is derived from an EMBL/GenBank/DDBJ whole genome shotgun (WGS) entry which is preliminary data.</text>
</comment>
<evidence type="ECO:0000313" key="9">
    <source>
        <dbReference type="Proteomes" id="UP000822688"/>
    </source>
</evidence>
<evidence type="ECO:0000256" key="7">
    <source>
        <dbReference type="SAM" id="Phobius"/>
    </source>
</evidence>
<evidence type="ECO:0000256" key="1">
    <source>
        <dbReference type="ARBA" id="ARBA00004613"/>
    </source>
</evidence>
<dbReference type="EMBL" id="CM026428">
    <property type="protein sequence ID" value="KAG0566090.1"/>
    <property type="molecule type" value="Genomic_DNA"/>
</dbReference>
<dbReference type="OrthoDB" id="1600564at2759"/>
<evidence type="ECO:0000256" key="5">
    <source>
        <dbReference type="ARBA" id="ARBA00022801"/>
    </source>
</evidence>
<dbReference type="InterPro" id="IPR051238">
    <property type="entry name" value="GDSL_esterase/lipase"/>
</dbReference>
<protein>
    <submittedName>
        <fullName evidence="8">Uncharacterized protein</fullName>
    </submittedName>
</protein>
<gene>
    <name evidence="8" type="ORF">KC19_7G037800</name>
</gene>
<dbReference type="PANTHER" id="PTHR45650:SF81">
    <property type="match status" value="1"/>
</dbReference>
<dbReference type="InterPro" id="IPR001087">
    <property type="entry name" value="GDSL"/>
</dbReference>
<reference evidence="8" key="1">
    <citation type="submission" date="2020-06" db="EMBL/GenBank/DDBJ databases">
        <title>WGS assembly of Ceratodon purpureus strain R40.</title>
        <authorList>
            <person name="Carey S.B."/>
            <person name="Jenkins J."/>
            <person name="Shu S."/>
            <person name="Lovell J.T."/>
            <person name="Sreedasyam A."/>
            <person name="Maumus F."/>
            <person name="Tiley G.P."/>
            <person name="Fernandez-Pozo N."/>
            <person name="Barry K."/>
            <person name="Chen C."/>
            <person name="Wang M."/>
            <person name="Lipzen A."/>
            <person name="Daum C."/>
            <person name="Saski C.A."/>
            <person name="Payton A.C."/>
            <person name="Mcbreen J.C."/>
            <person name="Conrad R.E."/>
            <person name="Kollar L.M."/>
            <person name="Olsson S."/>
            <person name="Huttunen S."/>
            <person name="Landis J.B."/>
            <person name="Wickett N.J."/>
            <person name="Johnson M.G."/>
            <person name="Rensing S.A."/>
            <person name="Grimwood J."/>
            <person name="Schmutz J."/>
            <person name="Mcdaniel S.F."/>
        </authorList>
    </citation>
    <scope>NUCLEOTIDE SEQUENCE</scope>
    <source>
        <strain evidence="8">R40</strain>
    </source>
</reference>